<keyword evidence="4 11" id="KW-0479">Metal-binding</keyword>
<dbReference type="Pfam" id="PF08544">
    <property type="entry name" value="GHMP_kinases_C"/>
    <property type="match status" value="1"/>
</dbReference>
<dbReference type="HAMAP" id="MF_00246">
    <property type="entry name" value="Galactokinase"/>
    <property type="match status" value="1"/>
</dbReference>
<dbReference type="SUPFAM" id="SSF54211">
    <property type="entry name" value="Ribosomal protein S5 domain 2-like"/>
    <property type="match status" value="1"/>
</dbReference>
<evidence type="ECO:0000259" key="14">
    <source>
        <dbReference type="Pfam" id="PF08544"/>
    </source>
</evidence>
<evidence type="ECO:0000256" key="12">
    <source>
        <dbReference type="NCBIfam" id="TIGR00131"/>
    </source>
</evidence>
<proteinExistence type="inferred from homology"/>
<evidence type="ECO:0000256" key="6">
    <source>
        <dbReference type="ARBA" id="ARBA00022777"/>
    </source>
</evidence>
<evidence type="ECO:0000256" key="2">
    <source>
        <dbReference type="ARBA" id="ARBA00022490"/>
    </source>
</evidence>
<dbReference type="PROSITE" id="PS00106">
    <property type="entry name" value="GALACTOKINASE"/>
    <property type="match status" value="1"/>
</dbReference>
<dbReference type="PRINTS" id="PR00473">
    <property type="entry name" value="GALCTOKINASE"/>
</dbReference>
<evidence type="ECO:0000256" key="1">
    <source>
        <dbReference type="ARBA" id="ARBA00006566"/>
    </source>
</evidence>
<comment type="subcellular location">
    <subcellularLocation>
        <location evidence="11">Cytoplasm</location>
    </subcellularLocation>
</comment>
<dbReference type="Gene3D" id="3.30.70.890">
    <property type="entry name" value="GHMP kinase, C-terminal domain"/>
    <property type="match status" value="1"/>
</dbReference>
<dbReference type="GO" id="GO:0004335">
    <property type="term" value="F:galactokinase activity"/>
    <property type="evidence" value="ECO:0007669"/>
    <property type="project" value="UniProtKB-UniRule"/>
</dbReference>
<comment type="pathway">
    <text evidence="11">Carbohydrate metabolism; galactose metabolism.</text>
</comment>
<evidence type="ECO:0000256" key="5">
    <source>
        <dbReference type="ARBA" id="ARBA00022741"/>
    </source>
</evidence>
<dbReference type="InterPro" id="IPR019741">
    <property type="entry name" value="Galactokinase_CS"/>
</dbReference>
<dbReference type="GO" id="GO:0005829">
    <property type="term" value="C:cytosol"/>
    <property type="evidence" value="ECO:0007669"/>
    <property type="project" value="TreeGrafter"/>
</dbReference>
<keyword evidence="8 11" id="KW-0460">Magnesium</keyword>
<dbReference type="Proteomes" id="UP000304148">
    <property type="component" value="Chromosome"/>
</dbReference>
<dbReference type="UniPathway" id="UPA00214"/>
<evidence type="ECO:0000256" key="10">
    <source>
        <dbReference type="ARBA" id="ARBA00023277"/>
    </source>
</evidence>
<dbReference type="Pfam" id="PF00288">
    <property type="entry name" value="GHMP_kinases_N"/>
    <property type="match status" value="1"/>
</dbReference>
<organism evidence="16 17">
    <name type="scientific">Paenibacillus alvei</name>
    <name type="common">Bacillus alvei</name>
    <dbReference type="NCBI Taxonomy" id="44250"/>
    <lineage>
        <taxon>Bacteria</taxon>
        <taxon>Bacillati</taxon>
        <taxon>Bacillota</taxon>
        <taxon>Bacilli</taxon>
        <taxon>Bacillales</taxon>
        <taxon>Paenibacillaceae</taxon>
        <taxon>Paenibacillus</taxon>
    </lineage>
</organism>
<dbReference type="PIRSF" id="PIRSF000530">
    <property type="entry name" value="Galactokinase"/>
    <property type="match status" value="1"/>
</dbReference>
<dbReference type="PRINTS" id="PR00959">
    <property type="entry name" value="MEVGALKINASE"/>
</dbReference>
<gene>
    <name evidence="11 16" type="primary">galK</name>
    <name evidence="16" type="ORF">PBLR_10751</name>
</gene>
<feature type="binding site" evidence="11">
    <location>
        <position position="130"/>
    </location>
    <ligand>
        <name>Mg(2+)</name>
        <dbReference type="ChEBI" id="CHEBI:18420"/>
    </ligand>
</feature>
<dbReference type="InterPro" id="IPR022963">
    <property type="entry name" value="Galactokinase_bac"/>
</dbReference>
<dbReference type="InterPro" id="IPR019539">
    <property type="entry name" value="GalKase_N"/>
</dbReference>
<evidence type="ECO:0000256" key="7">
    <source>
        <dbReference type="ARBA" id="ARBA00022840"/>
    </source>
</evidence>
<dbReference type="GO" id="GO:0000287">
    <property type="term" value="F:magnesium ion binding"/>
    <property type="evidence" value="ECO:0007669"/>
    <property type="project" value="UniProtKB-UniRule"/>
</dbReference>
<feature type="binding site" evidence="11">
    <location>
        <begin position="35"/>
        <end position="38"/>
    </location>
    <ligand>
        <name>substrate</name>
    </ligand>
</feature>
<name>A0A383R7I3_PAEAL</name>
<dbReference type="AlphaFoldDB" id="A0A383R7I3"/>
<dbReference type="InterPro" id="IPR036554">
    <property type="entry name" value="GHMP_kinase_C_sf"/>
</dbReference>
<dbReference type="EMBL" id="LS992241">
    <property type="protein sequence ID" value="SYX82329.1"/>
    <property type="molecule type" value="Genomic_DNA"/>
</dbReference>
<evidence type="ECO:0000256" key="9">
    <source>
        <dbReference type="ARBA" id="ARBA00023144"/>
    </source>
</evidence>
<dbReference type="SUPFAM" id="SSF55060">
    <property type="entry name" value="GHMP Kinase, C-terminal domain"/>
    <property type="match status" value="1"/>
</dbReference>
<dbReference type="EC" id="2.7.1.6" evidence="11 12"/>
<keyword evidence="3 11" id="KW-0808">Transferase</keyword>
<dbReference type="PROSITE" id="PS00627">
    <property type="entry name" value="GHMP_KINASES_ATP"/>
    <property type="match status" value="1"/>
</dbReference>
<dbReference type="FunFam" id="3.30.70.890:FF:000001">
    <property type="entry name" value="Galactokinase"/>
    <property type="match status" value="1"/>
</dbReference>
<dbReference type="NCBIfam" id="NF003705">
    <property type="entry name" value="PRK05322.1"/>
    <property type="match status" value="1"/>
</dbReference>
<dbReference type="GO" id="GO:0006012">
    <property type="term" value="P:galactose metabolic process"/>
    <property type="evidence" value="ECO:0007669"/>
    <property type="project" value="UniProtKB-UniRule"/>
</dbReference>
<evidence type="ECO:0000259" key="15">
    <source>
        <dbReference type="Pfam" id="PF10509"/>
    </source>
</evidence>
<dbReference type="Pfam" id="PF10509">
    <property type="entry name" value="GalKase_gal_bdg"/>
    <property type="match status" value="1"/>
</dbReference>
<dbReference type="InterPro" id="IPR006206">
    <property type="entry name" value="Mevalonate/galactokinase"/>
</dbReference>
<sequence>MDASKLLAGFEQRYGTSSAPVRFFHAPGRVNLIGEHIDYNGGYVLPAALEFGTTLLIREREDQCIRLASTNFEYQLDIELHVLGDAKQDQWTDYPIGVMNQLSQSARGLTRGYELLFHGDIPNGAGLSSSASLEVVTAYALLTVEGHSIDRTDIAVLSQRAENQFVGVNCGIMDQFAVSQGKLDHAILLMCDTLEYTHVPFQTEGYCLIIGNTNKRRGLVDSKYNERRAQCDEAVRALQATYPHMTLLAQLTAEQFEAAADTIADDIVRARAAHVIAEHDRVKQSVEALKNNDLIRFGELMNASHDSLRDLYEVSCNELDIMVEEARHIEGTLGSRMTGAGFGGCTVSLVREGDAEQFVAQVGSAYEQQTGLHPEFYICRVGDGVREIKPSLQTATIGEEW</sequence>
<evidence type="ECO:0000259" key="13">
    <source>
        <dbReference type="Pfam" id="PF00288"/>
    </source>
</evidence>
<comment type="similarity">
    <text evidence="1 11">Belongs to the GHMP kinase family. GalK subfamily.</text>
</comment>
<comment type="catalytic activity">
    <reaction evidence="11">
        <text>alpha-D-galactose + ATP = alpha-D-galactose 1-phosphate + ADP + H(+)</text>
        <dbReference type="Rhea" id="RHEA:13553"/>
        <dbReference type="ChEBI" id="CHEBI:15378"/>
        <dbReference type="ChEBI" id="CHEBI:28061"/>
        <dbReference type="ChEBI" id="CHEBI:30616"/>
        <dbReference type="ChEBI" id="CHEBI:58336"/>
        <dbReference type="ChEBI" id="CHEBI:456216"/>
        <dbReference type="EC" id="2.7.1.6"/>
    </reaction>
</comment>
<dbReference type="Gene3D" id="3.30.230.10">
    <property type="match status" value="1"/>
</dbReference>
<feature type="binding site" evidence="11">
    <location>
        <position position="162"/>
    </location>
    <ligand>
        <name>Mg(2+)</name>
        <dbReference type="ChEBI" id="CHEBI:18420"/>
    </ligand>
</feature>
<dbReference type="InterPro" id="IPR014721">
    <property type="entry name" value="Ribsml_uS5_D2-typ_fold_subgr"/>
</dbReference>
<dbReference type="PANTHER" id="PTHR10457">
    <property type="entry name" value="MEVALONATE KINASE/GALACTOKINASE"/>
    <property type="match status" value="1"/>
</dbReference>
<reference evidence="17" key="1">
    <citation type="submission" date="2018-08" db="EMBL/GenBank/DDBJ databases">
        <authorList>
            <person name="Chevrot R."/>
        </authorList>
    </citation>
    <scope>NUCLEOTIDE SEQUENCE [LARGE SCALE GENOMIC DNA]</scope>
</reference>
<feature type="site" description="Transition state stabilizer" evidence="11">
    <location>
        <position position="29"/>
    </location>
</feature>
<keyword evidence="9 11" id="KW-0299">Galactose metabolism</keyword>
<dbReference type="InterPro" id="IPR006204">
    <property type="entry name" value="GHMP_kinase_N_dom"/>
</dbReference>
<keyword evidence="7 11" id="KW-0067">ATP-binding</keyword>
<dbReference type="InterPro" id="IPR006203">
    <property type="entry name" value="GHMP_knse_ATP-bd_CS"/>
</dbReference>
<feature type="domain" description="GHMP kinase C-terminal" evidence="14">
    <location>
        <begin position="286"/>
        <end position="367"/>
    </location>
</feature>
<feature type="active site" description="Proton acceptor" evidence="11">
    <location>
        <position position="174"/>
    </location>
</feature>
<accession>A0A383R7I3</accession>
<dbReference type="InterPro" id="IPR020568">
    <property type="entry name" value="Ribosomal_Su5_D2-typ_SF"/>
</dbReference>
<evidence type="ECO:0000256" key="11">
    <source>
        <dbReference type="HAMAP-Rule" id="MF_00246"/>
    </source>
</evidence>
<evidence type="ECO:0000256" key="4">
    <source>
        <dbReference type="ARBA" id="ARBA00022723"/>
    </source>
</evidence>
<dbReference type="FunFam" id="3.30.230.10:FF:000017">
    <property type="entry name" value="Galactokinase"/>
    <property type="match status" value="1"/>
</dbReference>
<dbReference type="InterPro" id="IPR013750">
    <property type="entry name" value="GHMP_kinase_C_dom"/>
</dbReference>
<dbReference type="RefSeq" id="WP_138184717.1">
    <property type="nucleotide sequence ID" value="NZ_LS992241.1"/>
</dbReference>
<evidence type="ECO:0000313" key="16">
    <source>
        <dbReference type="EMBL" id="SYX82329.1"/>
    </source>
</evidence>
<feature type="binding site" evidence="11">
    <location>
        <begin position="124"/>
        <end position="130"/>
    </location>
    <ligand>
        <name>ATP</name>
        <dbReference type="ChEBI" id="CHEBI:30616"/>
    </ligand>
</feature>
<keyword evidence="2 11" id="KW-0963">Cytoplasm</keyword>
<feature type="binding site" evidence="11">
    <location>
        <position position="224"/>
    </location>
    <ligand>
        <name>substrate</name>
    </ligand>
</feature>
<dbReference type="InterPro" id="IPR000705">
    <property type="entry name" value="Galactokinase"/>
</dbReference>
<feature type="binding site" evidence="11">
    <location>
        <position position="69"/>
    </location>
    <ligand>
        <name>ATP</name>
        <dbReference type="ChEBI" id="CHEBI:30616"/>
    </ligand>
</feature>
<keyword evidence="6 11" id="KW-0418">Kinase</keyword>
<dbReference type="PANTHER" id="PTHR10457:SF7">
    <property type="entry name" value="GALACTOKINASE-RELATED"/>
    <property type="match status" value="1"/>
</dbReference>
<protein>
    <recommendedName>
        <fullName evidence="11 12">Galactokinase</fullName>
        <ecNumber evidence="11 12">2.7.1.6</ecNumber>
    </recommendedName>
    <alternativeName>
        <fullName evidence="11">Galactose kinase</fullName>
    </alternativeName>
</protein>
<evidence type="ECO:0000313" key="17">
    <source>
        <dbReference type="Proteomes" id="UP000304148"/>
    </source>
</evidence>
<keyword evidence="10 11" id="KW-0119">Carbohydrate metabolism</keyword>
<dbReference type="NCBIfam" id="TIGR00131">
    <property type="entry name" value="gal_kin"/>
    <property type="match status" value="1"/>
</dbReference>
<feature type="domain" description="Galactokinase N-terminal" evidence="15">
    <location>
        <begin position="10"/>
        <end position="58"/>
    </location>
</feature>
<evidence type="ECO:0000256" key="8">
    <source>
        <dbReference type="ARBA" id="ARBA00022842"/>
    </source>
</evidence>
<dbReference type="GO" id="GO:0005524">
    <property type="term" value="F:ATP binding"/>
    <property type="evidence" value="ECO:0007669"/>
    <property type="project" value="UniProtKB-UniRule"/>
</dbReference>
<comment type="function">
    <text evidence="11">Catalyzes the transfer of the gamma-phosphate of ATP to D-galactose to form alpha-D-galactose-1-phosphate (Gal-1-P).</text>
</comment>
<feature type="domain" description="GHMP kinase N-terminal" evidence="13">
    <location>
        <begin position="94"/>
        <end position="181"/>
    </location>
</feature>
<evidence type="ECO:0000256" key="3">
    <source>
        <dbReference type="ARBA" id="ARBA00022679"/>
    </source>
</evidence>
<keyword evidence="5 11" id="KW-0547">Nucleotide-binding</keyword>